<reference evidence="3 4" key="1">
    <citation type="journal article" date="2015" name="Proc. Natl. Acad. Sci. U.S.A.">
        <title>The resurrection genome of Boea hygrometrica: A blueprint for survival of dehydration.</title>
        <authorList>
            <person name="Xiao L."/>
            <person name="Yang G."/>
            <person name="Zhang L."/>
            <person name="Yang X."/>
            <person name="Zhao S."/>
            <person name="Ji Z."/>
            <person name="Zhou Q."/>
            <person name="Hu M."/>
            <person name="Wang Y."/>
            <person name="Chen M."/>
            <person name="Xu Y."/>
            <person name="Jin H."/>
            <person name="Xiao X."/>
            <person name="Hu G."/>
            <person name="Bao F."/>
            <person name="Hu Y."/>
            <person name="Wan P."/>
            <person name="Li L."/>
            <person name="Deng X."/>
            <person name="Kuang T."/>
            <person name="Xiang C."/>
            <person name="Zhu J.K."/>
            <person name="Oliver M.J."/>
            <person name="He Y."/>
        </authorList>
    </citation>
    <scope>NUCLEOTIDE SEQUENCE [LARGE SCALE GENOMIC DNA]</scope>
    <source>
        <strain evidence="4">cv. XS01</strain>
    </source>
</reference>
<feature type="region of interest" description="Disordered" evidence="2">
    <location>
        <begin position="137"/>
        <end position="180"/>
    </location>
</feature>
<proteinExistence type="predicted"/>
<evidence type="ECO:0000256" key="1">
    <source>
        <dbReference type="SAM" id="Coils"/>
    </source>
</evidence>
<evidence type="ECO:0000256" key="2">
    <source>
        <dbReference type="SAM" id="MobiDB-lite"/>
    </source>
</evidence>
<protein>
    <submittedName>
        <fullName evidence="3">Uncharacterized protein</fullName>
    </submittedName>
</protein>
<keyword evidence="4" id="KW-1185">Reference proteome</keyword>
<dbReference type="EMBL" id="KQ987304">
    <property type="protein sequence ID" value="KZV57384.1"/>
    <property type="molecule type" value="Genomic_DNA"/>
</dbReference>
<dbReference type="AlphaFoldDB" id="A0A2Z7DDI9"/>
<evidence type="ECO:0000313" key="3">
    <source>
        <dbReference type="EMBL" id="KZV57384.1"/>
    </source>
</evidence>
<dbReference type="Proteomes" id="UP000250235">
    <property type="component" value="Unassembled WGS sequence"/>
</dbReference>
<sequence>MATSVPRTRAAAALRMKQIALDNQSCMIRHTRAKLETERRESTAIKEGLEKKVSSLEKEHESTRVSLEVSHTTIAGITEIGLFMLKKIERMKEKKQQTRESHLECHHKWQARIQEAEGTLQEKHLVIEALVEEKSSLHQKIQGLQEENGAPAPFDDEWEEEPKGEELEDIPMGEGDIDDE</sequence>
<accession>A0A2Z7DDI9</accession>
<name>A0A2Z7DDI9_9LAMI</name>
<keyword evidence="1" id="KW-0175">Coiled coil</keyword>
<evidence type="ECO:0000313" key="4">
    <source>
        <dbReference type="Proteomes" id="UP000250235"/>
    </source>
</evidence>
<feature type="compositionally biased region" description="Acidic residues" evidence="2">
    <location>
        <begin position="154"/>
        <end position="180"/>
    </location>
</feature>
<organism evidence="3 4">
    <name type="scientific">Dorcoceras hygrometricum</name>
    <dbReference type="NCBI Taxonomy" id="472368"/>
    <lineage>
        <taxon>Eukaryota</taxon>
        <taxon>Viridiplantae</taxon>
        <taxon>Streptophyta</taxon>
        <taxon>Embryophyta</taxon>
        <taxon>Tracheophyta</taxon>
        <taxon>Spermatophyta</taxon>
        <taxon>Magnoliopsida</taxon>
        <taxon>eudicotyledons</taxon>
        <taxon>Gunneridae</taxon>
        <taxon>Pentapetalae</taxon>
        <taxon>asterids</taxon>
        <taxon>lamiids</taxon>
        <taxon>Lamiales</taxon>
        <taxon>Gesneriaceae</taxon>
        <taxon>Didymocarpoideae</taxon>
        <taxon>Trichosporeae</taxon>
        <taxon>Loxocarpinae</taxon>
        <taxon>Dorcoceras</taxon>
    </lineage>
</organism>
<gene>
    <name evidence="3" type="ORF">F511_32353</name>
</gene>
<feature type="coiled-coil region" evidence="1">
    <location>
        <begin position="32"/>
        <end position="66"/>
    </location>
</feature>